<dbReference type="EMBL" id="BK014760">
    <property type="protein sequence ID" value="DAD74460.1"/>
    <property type="molecule type" value="Genomic_DNA"/>
</dbReference>
<proteinExistence type="predicted"/>
<name>A0A8S5LWW8_9CAUD</name>
<reference evidence="1" key="1">
    <citation type="journal article" date="2021" name="Proc. Natl. Acad. Sci. U.S.A.">
        <title>A Catalog of Tens of Thousands of Viruses from Human Metagenomes Reveals Hidden Associations with Chronic Diseases.</title>
        <authorList>
            <person name="Tisza M.J."/>
            <person name="Buck C.B."/>
        </authorList>
    </citation>
    <scope>NUCLEOTIDE SEQUENCE</scope>
    <source>
        <strain evidence="1">CtRiO19</strain>
    </source>
</reference>
<sequence length="99" mass="11043">MNLYTIQKDLGANCKDDEEVLENIYKEVISLASSFSNQKKIEENKSFDLIISKTVKAIYLSRGAEGIASKTEGSITTSFNNAINEMKSDIITLGLRKVY</sequence>
<dbReference type="InterPro" id="IPR021146">
    <property type="entry name" value="Phage_gp6-like_head-tail"/>
</dbReference>
<accession>A0A8S5LWW8</accession>
<dbReference type="Pfam" id="PF05135">
    <property type="entry name" value="Phage_connect_1"/>
    <property type="match status" value="1"/>
</dbReference>
<protein>
    <submittedName>
        <fullName evidence="1">PORTAL PROTEIN, 15 PROTEIN, HEAD PROTEIN, VIRAL INFECTION, TAILED.2A</fullName>
    </submittedName>
</protein>
<evidence type="ECO:0000313" key="1">
    <source>
        <dbReference type="EMBL" id="DAD74460.1"/>
    </source>
</evidence>
<organism evidence="1">
    <name type="scientific">Siphoviridae sp. ctRiO19</name>
    <dbReference type="NCBI Taxonomy" id="2826337"/>
    <lineage>
        <taxon>Viruses</taxon>
        <taxon>Duplodnaviria</taxon>
        <taxon>Heunggongvirae</taxon>
        <taxon>Uroviricota</taxon>
        <taxon>Caudoviricetes</taxon>
    </lineage>
</organism>